<accession>A0A5J4YQ97</accession>
<evidence type="ECO:0000256" key="9">
    <source>
        <dbReference type="PIRSR" id="PIRSR610347-1"/>
    </source>
</evidence>
<evidence type="ECO:0000256" key="10">
    <source>
        <dbReference type="PIRSR" id="PIRSR610347-2"/>
    </source>
</evidence>
<dbReference type="GO" id="GO:0004527">
    <property type="term" value="F:exonuclease activity"/>
    <property type="evidence" value="ECO:0007669"/>
    <property type="project" value="UniProtKB-KW"/>
</dbReference>
<evidence type="ECO:0000256" key="8">
    <source>
        <dbReference type="ARBA" id="ARBA00023242"/>
    </source>
</evidence>
<dbReference type="CDD" id="cd09122">
    <property type="entry name" value="PLDc_Tdp1_1"/>
    <property type="match status" value="1"/>
</dbReference>
<dbReference type="InterPro" id="IPR010347">
    <property type="entry name" value="Tdp1"/>
</dbReference>
<evidence type="ECO:0000313" key="14">
    <source>
        <dbReference type="Proteomes" id="UP000324585"/>
    </source>
</evidence>
<dbReference type="EMBL" id="VRMN01000007">
    <property type="protein sequence ID" value="KAA8493160.1"/>
    <property type="molecule type" value="Genomic_DNA"/>
</dbReference>
<proteinExistence type="inferred from homology"/>
<dbReference type="PANTHER" id="PTHR12415:SF0">
    <property type="entry name" value="TYROSYL-DNA PHOSPHODIESTERASE 1"/>
    <property type="match status" value="1"/>
</dbReference>
<evidence type="ECO:0000256" key="7">
    <source>
        <dbReference type="ARBA" id="ARBA00023204"/>
    </source>
</evidence>
<keyword evidence="14" id="KW-1185">Reference proteome</keyword>
<evidence type="ECO:0000256" key="2">
    <source>
        <dbReference type="ARBA" id="ARBA00010205"/>
    </source>
</evidence>
<feature type="site" description="Interaction with DNA" evidence="11">
    <location>
        <position position="421"/>
    </location>
</feature>
<keyword evidence="7" id="KW-0234">DNA repair</keyword>
<reference evidence="14" key="1">
    <citation type="journal article" date="2019" name="Nat. Commun.">
        <title>Expansion of phycobilisome linker gene families in mesophilic red algae.</title>
        <authorList>
            <person name="Lee J."/>
            <person name="Kim D."/>
            <person name="Bhattacharya D."/>
            <person name="Yoon H.S."/>
        </authorList>
    </citation>
    <scope>NUCLEOTIDE SEQUENCE [LARGE SCALE GENOMIC DNA]</scope>
    <source>
        <strain evidence="14">CCMP 1328</strain>
    </source>
</reference>
<dbReference type="GO" id="GO:0003690">
    <property type="term" value="F:double-stranded DNA binding"/>
    <property type="evidence" value="ECO:0007669"/>
    <property type="project" value="TreeGrafter"/>
</dbReference>
<dbReference type="AlphaFoldDB" id="A0A5J4YQ97"/>
<dbReference type="GO" id="GO:0005634">
    <property type="term" value="C:nucleus"/>
    <property type="evidence" value="ECO:0007669"/>
    <property type="project" value="UniProtKB-SubCell"/>
</dbReference>
<dbReference type="OrthoDB" id="47785at2759"/>
<feature type="active site" description="Nucleophile" evidence="9">
    <location>
        <position position="154"/>
    </location>
</feature>
<feature type="active site" description="Proton donor/acceptor" evidence="9">
    <location>
        <position position="398"/>
    </location>
</feature>
<evidence type="ECO:0000256" key="5">
    <source>
        <dbReference type="ARBA" id="ARBA00022801"/>
    </source>
</evidence>
<organism evidence="13 14">
    <name type="scientific">Porphyridium purpureum</name>
    <name type="common">Red alga</name>
    <name type="synonym">Porphyridium cruentum</name>
    <dbReference type="NCBI Taxonomy" id="35688"/>
    <lineage>
        <taxon>Eukaryota</taxon>
        <taxon>Rhodophyta</taxon>
        <taxon>Bangiophyceae</taxon>
        <taxon>Porphyridiales</taxon>
        <taxon>Porphyridiaceae</taxon>
        <taxon>Porphyridium</taxon>
    </lineage>
</organism>
<evidence type="ECO:0000256" key="11">
    <source>
        <dbReference type="PIRSR" id="PIRSR610347-3"/>
    </source>
</evidence>
<feature type="binding site" evidence="10">
    <location>
        <position position="400"/>
    </location>
    <ligand>
        <name>substrate</name>
    </ligand>
</feature>
<comment type="caution">
    <text evidence="13">The sequence shown here is derived from an EMBL/GenBank/DDBJ whole genome shotgun (WGS) entry which is preliminary data.</text>
</comment>
<evidence type="ECO:0000256" key="6">
    <source>
        <dbReference type="ARBA" id="ARBA00022839"/>
    </source>
</evidence>
<keyword evidence="3" id="KW-0540">Nuclease</keyword>
<keyword evidence="5" id="KW-0378">Hydrolase</keyword>
<dbReference type="GO" id="GO:0006281">
    <property type="term" value="P:DNA repair"/>
    <property type="evidence" value="ECO:0007669"/>
    <property type="project" value="UniProtKB-KW"/>
</dbReference>
<sequence>MSRDGGGGYSWQHGRGRYVAAGDVVSLLTPSSDDAGADDAQGLAAPPKKRVKRDDGPKDRGYDTPAFFLTRTQNDRLSNDLKRSVTELVLPDCDLMVQVNFMIDARWLFSQLDPHRRTPLRTVLVAGHAIHSDAVVFPNVQLFEPKCAPYGVHHSKLMLLFYRHRGMRVVVHTANMIREDWDYKTNAMYVRDFPVRPYPRTSLQTDPFGEQLAAYVESTAASIPKDAGKQALRDCARRIREHDYSSAGVQLVASVPGKRFGDDAVKYGLLRMQKLVEHLSADSAPADFSLVAQFSSIGNVGEDWLRNQFLRCMTGTLKSKALGERRREKHGAVGSDSNIEPRLKLVWPTNAQVRGSVEGAAGGGSLPGKLANLSKLHVRSRLCQWDAALSRRARNIPHIKTYVLMHSGKIRYFLLTSANLSMSAWGNGVKYVPSTAPGRKSNVGAEINIASFELGVLFTPGHYVSSSFDLAHDSASVPLETSPYTDLCLWWDSRCQEAQEVDAQMRPVYLPVPHKLDVQPYTASDEPWAIDQSDQAVPRSTHFQSR</sequence>
<evidence type="ECO:0000256" key="12">
    <source>
        <dbReference type="SAM" id="MobiDB-lite"/>
    </source>
</evidence>
<comment type="subcellular location">
    <subcellularLocation>
        <location evidence="1">Nucleus</location>
    </subcellularLocation>
</comment>
<dbReference type="OMA" id="PLIKECW"/>
<keyword evidence="4" id="KW-0227">DNA damage</keyword>
<dbReference type="Pfam" id="PF06087">
    <property type="entry name" value="Tyr-DNA_phospho"/>
    <property type="match status" value="1"/>
</dbReference>
<keyword evidence="6" id="KW-0269">Exonuclease</keyword>
<keyword evidence="8" id="KW-0539">Nucleus</keyword>
<evidence type="ECO:0000256" key="3">
    <source>
        <dbReference type="ARBA" id="ARBA00022722"/>
    </source>
</evidence>
<dbReference type="PANTHER" id="PTHR12415">
    <property type="entry name" value="TYROSYL-DNA PHOSPHODIESTERASE 1"/>
    <property type="match status" value="1"/>
</dbReference>
<dbReference type="SUPFAM" id="SSF56024">
    <property type="entry name" value="Phospholipase D/nuclease"/>
    <property type="match status" value="2"/>
</dbReference>
<gene>
    <name evidence="13" type="ORF">FVE85_8605</name>
</gene>
<feature type="region of interest" description="Disordered" evidence="12">
    <location>
        <begin position="527"/>
        <end position="546"/>
    </location>
</feature>
<protein>
    <submittedName>
        <fullName evidence="13">Tyrosyl-DNA phosphodiesterase 1</fullName>
    </submittedName>
</protein>
<dbReference type="GO" id="GO:0017005">
    <property type="term" value="F:3'-tyrosyl-DNA phosphodiesterase activity"/>
    <property type="evidence" value="ECO:0007669"/>
    <property type="project" value="TreeGrafter"/>
</dbReference>
<name>A0A5J4YQ97_PORPP</name>
<feature type="binding site" evidence="10">
    <location>
        <position position="156"/>
    </location>
    <ligand>
        <name>substrate</name>
    </ligand>
</feature>
<feature type="region of interest" description="Disordered" evidence="12">
    <location>
        <begin position="30"/>
        <end position="65"/>
    </location>
</feature>
<dbReference type="GO" id="GO:0003697">
    <property type="term" value="F:single-stranded DNA binding"/>
    <property type="evidence" value="ECO:0007669"/>
    <property type="project" value="TreeGrafter"/>
</dbReference>
<comment type="similarity">
    <text evidence="2">Belongs to the tyrosyl-DNA phosphodiesterase family.</text>
</comment>
<evidence type="ECO:0000256" key="1">
    <source>
        <dbReference type="ARBA" id="ARBA00004123"/>
    </source>
</evidence>
<feature type="compositionally biased region" description="Basic and acidic residues" evidence="12">
    <location>
        <begin position="52"/>
        <end position="62"/>
    </location>
</feature>
<evidence type="ECO:0000256" key="4">
    <source>
        <dbReference type="ARBA" id="ARBA00022763"/>
    </source>
</evidence>
<dbReference type="Gene3D" id="3.30.870.10">
    <property type="entry name" value="Endonuclease Chain A"/>
    <property type="match status" value="2"/>
</dbReference>
<dbReference type="Proteomes" id="UP000324585">
    <property type="component" value="Unassembled WGS sequence"/>
</dbReference>
<evidence type="ECO:0000313" key="13">
    <source>
        <dbReference type="EMBL" id="KAA8493160.1"/>
    </source>
</evidence>